<evidence type="ECO:0000313" key="2">
    <source>
        <dbReference type="EMBL" id="TFE44926.1"/>
    </source>
</evidence>
<proteinExistence type="predicted"/>
<organism evidence="2 3">
    <name type="scientific">Paraburkholderia dipogonis</name>
    <dbReference type="NCBI Taxonomy" id="1211383"/>
    <lineage>
        <taxon>Bacteria</taxon>
        <taxon>Pseudomonadati</taxon>
        <taxon>Pseudomonadota</taxon>
        <taxon>Betaproteobacteria</taxon>
        <taxon>Burkholderiales</taxon>
        <taxon>Burkholderiaceae</taxon>
        <taxon>Paraburkholderia</taxon>
    </lineage>
</organism>
<reference evidence="2 3" key="1">
    <citation type="submission" date="2019-03" db="EMBL/GenBank/DDBJ databases">
        <title>Complete Genome Sequence of Paraburkholderia dipogonis ICMP 19430T, a Nitrogen-fixing Symbiont of the South African Invasive Legume Dipogon lignosus in New Zealand.</title>
        <authorList>
            <person name="De Meyer S.E."/>
        </authorList>
    </citation>
    <scope>NUCLEOTIDE SEQUENCE [LARGE SCALE GENOMIC DNA]</scope>
    <source>
        <strain evidence="2 3">ICMP 19430</strain>
    </source>
</reference>
<dbReference type="Pfam" id="PF13356">
    <property type="entry name" value="Arm-DNA-bind_3"/>
    <property type="match status" value="1"/>
</dbReference>
<sequence>MTPQVFGGENRSQSISEGSLLKLNVADHGRVVNDGTGLSGRAHAGAKGISVHFRYRYHFEGEFRKMPLGAWPRVALAAIRLKVDETKLRVERGGNPAGQRKLVAEKLKVEKARVVQQQPELLERDREHAQSQLTVKAMFEAWRPEAMVDNTPRGHIGFAVSLNCICCRIRQYAGY</sequence>
<name>A0A4Y8N552_9BURK</name>
<dbReference type="InterPro" id="IPR025166">
    <property type="entry name" value="Integrase_DNA_bind_dom"/>
</dbReference>
<dbReference type="EMBL" id="SNVI01000001">
    <property type="protein sequence ID" value="TFE44926.1"/>
    <property type="molecule type" value="Genomic_DNA"/>
</dbReference>
<comment type="caution">
    <text evidence="2">The sequence shown here is derived from an EMBL/GenBank/DDBJ whole genome shotgun (WGS) entry which is preliminary data.</text>
</comment>
<dbReference type="GeneID" id="97306495"/>
<dbReference type="InterPro" id="IPR038488">
    <property type="entry name" value="Integrase_DNA-bd_sf"/>
</dbReference>
<accession>A0A4Y8N552</accession>
<feature type="domain" description="Integrase DNA-binding" evidence="1">
    <location>
        <begin position="31"/>
        <end position="101"/>
    </location>
</feature>
<evidence type="ECO:0000259" key="1">
    <source>
        <dbReference type="Pfam" id="PF13356"/>
    </source>
</evidence>
<dbReference type="Gene3D" id="3.30.160.390">
    <property type="entry name" value="Integrase, DNA-binding domain"/>
    <property type="match status" value="1"/>
</dbReference>
<dbReference type="AlphaFoldDB" id="A0A4Y8N552"/>
<evidence type="ECO:0000313" key="3">
    <source>
        <dbReference type="Proteomes" id="UP000297385"/>
    </source>
</evidence>
<dbReference type="RefSeq" id="WP_134456720.1">
    <property type="nucleotide sequence ID" value="NZ_JBHMFL010000135.1"/>
</dbReference>
<gene>
    <name evidence="2" type="ORF">E2553_07795</name>
</gene>
<dbReference type="Proteomes" id="UP000297385">
    <property type="component" value="Unassembled WGS sequence"/>
</dbReference>
<protein>
    <submittedName>
        <fullName evidence="2">DUF4102 domain-containing protein</fullName>
    </submittedName>
</protein>